<evidence type="ECO:0000313" key="2">
    <source>
        <dbReference type="EMBL" id="MBD1387937.1"/>
    </source>
</evidence>
<dbReference type="RefSeq" id="WP_191143063.1">
    <property type="nucleotide sequence ID" value="NZ_JACXAF010000001.1"/>
</dbReference>
<dbReference type="Pfam" id="PF11174">
    <property type="entry name" value="DUF2970"/>
    <property type="match status" value="1"/>
</dbReference>
<name>A0A8J6QSN5_9GAMM</name>
<keyword evidence="3" id="KW-1185">Reference proteome</keyword>
<dbReference type="InterPro" id="IPR021344">
    <property type="entry name" value="DUF2970"/>
</dbReference>
<feature type="transmembrane region" description="Helical" evidence="1">
    <location>
        <begin position="35"/>
        <end position="56"/>
    </location>
</feature>
<organism evidence="2 3">
    <name type="scientific">Neiella litorisoli</name>
    <dbReference type="NCBI Taxonomy" id="2771431"/>
    <lineage>
        <taxon>Bacteria</taxon>
        <taxon>Pseudomonadati</taxon>
        <taxon>Pseudomonadota</taxon>
        <taxon>Gammaproteobacteria</taxon>
        <taxon>Alteromonadales</taxon>
        <taxon>Echinimonadaceae</taxon>
        <taxon>Neiella</taxon>
    </lineage>
</organism>
<comment type="caution">
    <text evidence="2">The sequence shown here is derived from an EMBL/GenBank/DDBJ whole genome shotgun (WGS) entry which is preliminary data.</text>
</comment>
<dbReference type="EMBL" id="JACXAF010000001">
    <property type="protein sequence ID" value="MBD1387937.1"/>
    <property type="molecule type" value="Genomic_DNA"/>
</dbReference>
<protein>
    <submittedName>
        <fullName evidence="2">DUF2970 domain-containing protein</fullName>
    </submittedName>
</protein>
<keyword evidence="1" id="KW-1133">Transmembrane helix</keyword>
<sequence>MWRYLKSAAAAIFGVQSEAVRQQDFSQKKVLPYIIAGIVLITVLVLGLLIIVSWVLG</sequence>
<evidence type="ECO:0000256" key="1">
    <source>
        <dbReference type="SAM" id="Phobius"/>
    </source>
</evidence>
<gene>
    <name evidence="2" type="ORF">IC617_00705</name>
</gene>
<keyword evidence="1" id="KW-0812">Transmembrane</keyword>
<reference evidence="2" key="1">
    <citation type="submission" date="2020-09" db="EMBL/GenBank/DDBJ databases">
        <title>A novel bacterium of genus Neiella, isolated from South China Sea.</title>
        <authorList>
            <person name="Huang H."/>
            <person name="Mo K."/>
            <person name="Hu Y."/>
        </authorList>
    </citation>
    <scope>NUCLEOTIDE SEQUENCE</scope>
    <source>
        <strain evidence="2">HB171785</strain>
    </source>
</reference>
<dbReference type="Proteomes" id="UP000638014">
    <property type="component" value="Unassembled WGS sequence"/>
</dbReference>
<dbReference type="AlphaFoldDB" id="A0A8J6QSN5"/>
<keyword evidence="1" id="KW-0472">Membrane</keyword>
<evidence type="ECO:0000313" key="3">
    <source>
        <dbReference type="Proteomes" id="UP000638014"/>
    </source>
</evidence>
<accession>A0A8J6QSN5</accession>
<proteinExistence type="predicted"/>